<evidence type="ECO:0000313" key="2">
    <source>
        <dbReference type="EMBL" id="PUU78290.1"/>
    </source>
</evidence>
<dbReference type="STRING" id="42251.A0A2T6ZS10"/>
<name>A0A2T6ZS10_TUBBO</name>
<feature type="domain" description="Fatty acid synthase meander beta sheet" evidence="1">
    <location>
        <begin position="36"/>
        <end position="81"/>
    </location>
</feature>
<dbReference type="InterPro" id="IPR040883">
    <property type="entry name" value="FAS_meander"/>
</dbReference>
<proteinExistence type="predicted"/>
<evidence type="ECO:0000313" key="3">
    <source>
        <dbReference type="Proteomes" id="UP000244722"/>
    </source>
</evidence>
<dbReference type="EMBL" id="NESQ01000124">
    <property type="protein sequence ID" value="PUU78290.1"/>
    <property type="molecule type" value="Genomic_DNA"/>
</dbReference>
<sequence length="139" mass="15817">MRCTITPANGMTVEITNARDRASTLNLGREGDSHFLIEEYIILGEPSPLPFSFRYHPETSSTSIREIMEGMNDRMNEFYYRHGFVRRKVALDAAVTKVFVQRIRSGYRTGRRAVASVVHTSGNNGEAFVERPRKAIYSL</sequence>
<gene>
    <name evidence="2" type="ORF">B9Z19DRAFT_1126995</name>
</gene>
<comment type="caution">
    <text evidence="2">The sequence shown here is derived from an EMBL/GenBank/DDBJ whole genome shotgun (WGS) entry which is preliminary data.</text>
</comment>
<organism evidence="2 3">
    <name type="scientific">Tuber borchii</name>
    <name type="common">White truffle</name>
    <dbReference type="NCBI Taxonomy" id="42251"/>
    <lineage>
        <taxon>Eukaryota</taxon>
        <taxon>Fungi</taxon>
        <taxon>Dikarya</taxon>
        <taxon>Ascomycota</taxon>
        <taxon>Pezizomycotina</taxon>
        <taxon>Pezizomycetes</taxon>
        <taxon>Pezizales</taxon>
        <taxon>Tuberaceae</taxon>
        <taxon>Tuber</taxon>
    </lineage>
</organism>
<dbReference type="Pfam" id="PF17951">
    <property type="entry name" value="FAS_meander"/>
    <property type="match status" value="1"/>
</dbReference>
<keyword evidence="3" id="KW-1185">Reference proteome</keyword>
<reference evidence="2 3" key="1">
    <citation type="submission" date="2017-04" db="EMBL/GenBank/DDBJ databases">
        <title>Draft genome sequence of Tuber borchii Vittad., a whitish edible truffle.</title>
        <authorList>
            <consortium name="DOE Joint Genome Institute"/>
            <person name="Murat C."/>
            <person name="Kuo A."/>
            <person name="Barry K.W."/>
            <person name="Clum A."/>
            <person name="Dockter R.B."/>
            <person name="Fauchery L."/>
            <person name="Iotti M."/>
            <person name="Kohler A."/>
            <person name="Labutti K."/>
            <person name="Lindquist E.A."/>
            <person name="Lipzen A."/>
            <person name="Ohm R.A."/>
            <person name="Wang M."/>
            <person name="Grigoriev I.V."/>
            <person name="Zambonelli A."/>
            <person name="Martin F.M."/>
        </authorList>
    </citation>
    <scope>NUCLEOTIDE SEQUENCE [LARGE SCALE GENOMIC DNA]</scope>
    <source>
        <strain evidence="2 3">Tbo3840</strain>
    </source>
</reference>
<evidence type="ECO:0000259" key="1">
    <source>
        <dbReference type="Pfam" id="PF17951"/>
    </source>
</evidence>
<dbReference type="Gene3D" id="3.30.1120.100">
    <property type="match status" value="1"/>
</dbReference>
<dbReference type="AlphaFoldDB" id="A0A2T6ZS10"/>
<accession>A0A2T6ZS10</accession>
<dbReference type="GO" id="GO:0019171">
    <property type="term" value="F:(3R)-hydroxyacyl-[acyl-carrier-protein] dehydratase activity"/>
    <property type="evidence" value="ECO:0007669"/>
    <property type="project" value="InterPro"/>
</dbReference>
<dbReference type="Proteomes" id="UP000244722">
    <property type="component" value="Unassembled WGS sequence"/>
</dbReference>
<protein>
    <recommendedName>
        <fullName evidence="1">Fatty acid synthase meander beta sheet domain-containing protein</fullName>
    </recommendedName>
</protein>